<dbReference type="EMBL" id="SOEC01000032">
    <property type="protein sequence ID" value="TDX21886.1"/>
    <property type="molecule type" value="Genomic_DNA"/>
</dbReference>
<dbReference type="AlphaFoldDB" id="A0A4R8F8S4"/>
<reference evidence="1 2" key="1">
    <citation type="submission" date="2019-03" db="EMBL/GenBank/DDBJ databases">
        <title>Freshwater and sediment microbial communities from various areas in North America, analyzing microbe dynamics in response to fracking.</title>
        <authorList>
            <person name="Lamendella R."/>
        </authorList>
    </citation>
    <scope>NUCLEOTIDE SEQUENCE [LARGE SCALE GENOMIC DNA]</scope>
    <source>
        <strain evidence="1 2">6_TX</strain>
    </source>
</reference>
<gene>
    <name evidence="1" type="ORF">DFO67_1325</name>
</gene>
<evidence type="ECO:0000313" key="2">
    <source>
        <dbReference type="Proteomes" id="UP000294489"/>
    </source>
</evidence>
<protein>
    <recommendedName>
        <fullName evidence="3">GNAT family N-acetyltransferase</fullName>
    </recommendedName>
</protein>
<organism evidence="1 2">
    <name type="scientific">Modicisalibacter xianhensis</name>
    <dbReference type="NCBI Taxonomy" id="442341"/>
    <lineage>
        <taxon>Bacteria</taxon>
        <taxon>Pseudomonadati</taxon>
        <taxon>Pseudomonadota</taxon>
        <taxon>Gammaproteobacteria</taxon>
        <taxon>Oceanospirillales</taxon>
        <taxon>Halomonadaceae</taxon>
        <taxon>Modicisalibacter</taxon>
    </lineage>
</organism>
<proteinExistence type="predicted"/>
<sequence>MSWNLVTDVDARWPGVEPIVAKAFRDSFDDFSIEDVYGWLKARKMHLLVYETQDKTDELACIFEFVVHPGRKIMRIVLLAGHGFDEAYPEWENEVEAFARKVGCDALEAWCRDPQARLFSRWGMQKQFNVVRKEIGHAG</sequence>
<name>A0A4R8F8S4_9GAMM</name>
<dbReference type="Proteomes" id="UP000294489">
    <property type="component" value="Unassembled WGS sequence"/>
</dbReference>
<comment type="caution">
    <text evidence="1">The sequence shown here is derived from an EMBL/GenBank/DDBJ whole genome shotgun (WGS) entry which is preliminary data.</text>
</comment>
<evidence type="ECO:0008006" key="3">
    <source>
        <dbReference type="Google" id="ProtNLM"/>
    </source>
</evidence>
<evidence type="ECO:0000313" key="1">
    <source>
        <dbReference type="EMBL" id="TDX21886.1"/>
    </source>
</evidence>
<accession>A0A4R8F8S4</accession>
<dbReference type="RefSeq" id="WP_134021314.1">
    <property type="nucleotide sequence ID" value="NZ_SOEC01000032.1"/>
</dbReference>